<dbReference type="eggNOG" id="COG0494">
    <property type="taxonomic scope" value="Bacteria"/>
</dbReference>
<dbReference type="InterPro" id="IPR000086">
    <property type="entry name" value="NUDIX_hydrolase_dom"/>
</dbReference>
<evidence type="ECO:0000259" key="7">
    <source>
        <dbReference type="PROSITE" id="PS51462"/>
    </source>
</evidence>
<dbReference type="InterPro" id="IPR015797">
    <property type="entry name" value="NUDIX_hydrolase-like_dom_sf"/>
</dbReference>
<accession>K6X9D7</accession>
<dbReference type="PANTHER" id="PTHR12992:SF11">
    <property type="entry name" value="MITOCHONDRIAL COENZYME A DIPHOSPHATASE NUDT8"/>
    <property type="match status" value="1"/>
</dbReference>
<proteinExistence type="predicted"/>
<dbReference type="STRING" id="1184609.KILIM_020_00020"/>
<dbReference type="SUPFAM" id="SSF55811">
    <property type="entry name" value="Nudix"/>
    <property type="match status" value="1"/>
</dbReference>
<dbReference type="InterPro" id="IPR045121">
    <property type="entry name" value="CoAse"/>
</dbReference>
<organism evidence="8 9">
    <name type="scientific">Kineosphaera limosa NBRC 100340</name>
    <dbReference type="NCBI Taxonomy" id="1184609"/>
    <lineage>
        <taxon>Bacteria</taxon>
        <taxon>Bacillati</taxon>
        <taxon>Actinomycetota</taxon>
        <taxon>Actinomycetes</taxon>
        <taxon>Micrococcales</taxon>
        <taxon>Dermatophilaceae</taxon>
        <taxon>Kineosphaera</taxon>
    </lineage>
</organism>
<keyword evidence="4" id="KW-0378">Hydrolase</keyword>
<evidence type="ECO:0000256" key="2">
    <source>
        <dbReference type="ARBA" id="ARBA00001946"/>
    </source>
</evidence>
<evidence type="ECO:0000313" key="8">
    <source>
        <dbReference type="EMBL" id="GAB95434.1"/>
    </source>
</evidence>
<name>K6X9D7_9MICO</name>
<keyword evidence="5" id="KW-0460">Magnesium</keyword>
<sequence length="260" mass="27602">MSTTSGPKPGVGGEGFSAAAPEWLLGVNPTLDRSWRNPPPGPVGEAVDWFRTFSPPARPERRSAVLVLFGPRGAQLHQSAADPPTAPDLSGYDVLLTERAHTLRSHAAQVVCPGGHIDPGDDGPVHAALREASEEVGLDPATVDVVGELPSLYLHPSGTAITPVLGWWRQPHPVSAVDRAEVAHVVRADLGHLLAPANRFTVVAPMGFRTAAFETDGLVVWGFTANLLANVFALAGIDRPWDQGATRPLPDHLAAAYWNF</sequence>
<reference evidence="8 9" key="1">
    <citation type="submission" date="2012-08" db="EMBL/GenBank/DDBJ databases">
        <title>Whole genome shotgun sequence of Kineosphaera limosa NBRC 100340.</title>
        <authorList>
            <person name="Yoshida I."/>
            <person name="Isaki S."/>
            <person name="Hosoyama A."/>
            <person name="Tsuchikane K."/>
            <person name="Katsumata H."/>
            <person name="Ando Y."/>
            <person name="Ohji S."/>
            <person name="Hamada M."/>
            <person name="Tamura T."/>
            <person name="Yamazoe A."/>
            <person name="Yamazaki S."/>
            <person name="Fujita N."/>
        </authorList>
    </citation>
    <scope>NUCLEOTIDE SEQUENCE [LARGE SCALE GENOMIC DNA]</scope>
    <source>
        <strain evidence="8 9">NBRC 100340</strain>
    </source>
</reference>
<dbReference type="GO" id="GO:0046872">
    <property type="term" value="F:metal ion binding"/>
    <property type="evidence" value="ECO:0007669"/>
    <property type="project" value="UniProtKB-KW"/>
</dbReference>
<evidence type="ECO:0000256" key="4">
    <source>
        <dbReference type="ARBA" id="ARBA00022801"/>
    </source>
</evidence>
<dbReference type="AlphaFoldDB" id="K6X9D7"/>
<gene>
    <name evidence="8" type="ORF">KILIM_020_00020</name>
</gene>
<keyword evidence="9" id="KW-1185">Reference proteome</keyword>
<dbReference type="CDD" id="cd03426">
    <property type="entry name" value="NUDIX_CoAse_Nudt7"/>
    <property type="match status" value="1"/>
</dbReference>
<evidence type="ECO:0000256" key="3">
    <source>
        <dbReference type="ARBA" id="ARBA00022723"/>
    </source>
</evidence>
<feature type="domain" description="Nudix hydrolase" evidence="7">
    <location>
        <begin position="59"/>
        <end position="210"/>
    </location>
</feature>
<dbReference type="RefSeq" id="WP_006591966.1">
    <property type="nucleotide sequence ID" value="NZ_BAHD01000020.1"/>
</dbReference>
<protein>
    <recommendedName>
        <fullName evidence="7">Nudix hydrolase domain-containing protein</fullName>
    </recommendedName>
</protein>
<dbReference type="Pfam" id="PF00293">
    <property type="entry name" value="NUDIX"/>
    <property type="match status" value="1"/>
</dbReference>
<evidence type="ECO:0000256" key="6">
    <source>
        <dbReference type="ARBA" id="ARBA00023211"/>
    </source>
</evidence>
<keyword evidence="6" id="KW-0464">Manganese</keyword>
<dbReference type="GO" id="GO:0010945">
    <property type="term" value="F:coenzyme A diphosphatase activity"/>
    <property type="evidence" value="ECO:0007669"/>
    <property type="project" value="InterPro"/>
</dbReference>
<dbReference type="Proteomes" id="UP000008366">
    <property type="component" value="Unassembled WGS sequence"/>
</dbReference>
<dbReference type="PROSITE" id="PS51462">
    <property type="entry name" value="NUDIX"/>
    <property type="match status" value="1"/>
</dbReference>
<comment type="caution">
    <text evidence="8">The sequence shown here is derived from an EMBL/GenBank/DDBJ whole genome shotgun (WGS) entry which is preliminary data.</text>
</comment>
<dbReference type="Gene3D" id="3.90.79.10">
    <property type="entry name" value="Nucleoside Triphosphate Pyrophosphohydrolase"/>
    <property type="match status" value="1"/>
</dbReference>
<evidence type="ECO:0000256" key="5">
    <source>
        <dbReference type="ARBA" id="ARBA00022842"/>
    </source>
</evidence>
<comment type="cofactor">
    <cofactor evidence="1">
        <name>Mn(2+)</name>
        <dbReference type="ChEBI" id="CHEBI:29035"/>
    </cofactor>
</comment>
<evidence type="ECO:0000256" key="1">
    <source>
        <dbReference type="ARBA" id="ARBA00001936"/>
    </source>
</evidence>
<comment type="cofactor">
    <cofactor evidence="2">
        <name>Mg(2+)</name>
        <dbReference type="ChEBI" id="CHEBI:18420"/>
    </cofactor>
</comment>
<dbReference type="EMBL" id="BAHD01000020">
    <property type="protein sequence ID" value="GAB95434.1"/>
    <property type="molecule type" value="Genomic_DNA"/>
</dbReference>
<keyword evidence="3" id="KW-0479">Metal-binding</keyword>
<dbReference type="PANTHER" id="PTHR12992">
    <property type="entry name" value="NUDIX HYDROLASE"/>
    <property type="match status" value="1"/>
</dbReference>
<evidence type="ECO:0000313" key="9">
    <source>
        <dbReference type="Proteomes" id="UP000008366"/>
    </source>
</evidence>